<dbReference type="AlphaFoldDB" id="E9Q9Y0"/>
<dbReference type="Ensembl" id="ENSMUST00000115071.4">
    <property type="protein sequence ID" value="ENSMUSP00000110723.3"/>
    <property type="gene ID" value="ENSMUSG00000037529.14"/>
</dbReference>
<organism evidence="1 3">
    <name type="scientific">Mus musculus</name>
    <name type="common">Mouse</name>
    <dbReference type="NCBI Taxonomy" id="10090"/>
    <lineage>
        <taxon>Eukaryota</taxon>
        <taxon>Metazoa</taxon>
        <taxon>Chordata</taxon>
        <taxon>Craniata</taxon>
        <taxon>Vertebrata</taxon>
        <taxon>Euteleostomi</taxon>
        <taxon>Mammalia</taxon>
        <taxon>Eutheria</taxon>
        <taxon>Euarchontoglires</taxon>
        <taxon>Glires</taxon>
        <taxon>Rodentia</taxon>
        <taxon>Myomorpha</taxon>
        <taxon>Muroidea</taxon>
        <taxon>Muridae</taxon>
        <taxon>Murinae</taxon>
        <taxon>Mus</taxon>
        <taxon>Mus</taxon>
    </lineage>
</organism>
<protein>
    <submittedName>
        <fullName evidence="1">Serine protease 40</fullName>
    </submittedName>
</protein>
<keyword evidence="3" id="KW-1185">Reference proteome</keyword>
<reference evidence="1 3" key="2">
    <citation type="journal article" date="2011" name="PLoS Biol.">
        <title>Modernizing reference genome assemblies.</title>
        <authorList>
            <person name="Church D.M."/>
            <person name="Schneider V.A."/>
            <person name="Graves T."/>
            <person name="Auger K."/>
            <person name="Cunningham F."/>
            <person name="Bouk N."/>
            <person name="Chen H.C."/>
            <person name="Agarwala R."/>
            <person name="McLaren W.M."/>
            <person name="Ritchie G.R."/>
            <person name="Albracht D."/>
            <person name="Kremitzki M."/>
            <person name="Rock S."/>
            <person name="Kotkiewicz H."/>
            <person name="Kremitzki C."/>
            <person name="Wollam A."/>
            <person name="Trani L."/>
            <person name="Fulton L."/>
            <person name="Fulton R."/>
            <person name="Matthews L."/>
            <person name="Whitehead S."/>
            <person name="Chow W."/>
            <person name="Torrance J."/>
            <person name="Dunn M."/>
            <person name="Harden G."/>
            <person name="Threadgold G."/>
            <person name="Wood J."/>
            <person name="Collins J."/>
            <person name="Heath P."/>
            <person name="Griffiths G."/>
            <person name="Pelan S."/>
            <person name="Grafham D."/>
            <person name="Eichler E.E."/>
            <person name="Weinstock G."/>
            <person name="Mardis E.R."/>
            <person name="Wilson R.K."/>
            <person name="Howe K."/>
            <person name="Flicek P."/>
            <person name="Hubbard T."/>
        </authorList>
    </citation>
    <scope>NUCLEOTIDE SEQUENCE [LARGE SCALE GENOMIC DNA]</scope>
    <source>
        <strain evidence="1 3">C57BL/6J</strain>
    </source>
</reference>
<dbReference type="Bgee" id="ENSMUSG00000037529">
    <property type="expression patterns" value="Expressed in spermatid and 14 other cell types or tissues"/>
</dbReference>
<reference evidence="1" key="4">
    <citation type="submission" date="2025-09" db="UniProtKB">
        <authorList>
            <consortium name="Ensembl"/>
        </authorList>
    </citation>
    <scope>IDENTIFICATION</scope>
    <source>
        <strain evidence="1">C57BL/6J</strain>
    </source>
</reference>
<dbReference type="GeneTree" id="ENSGT00940000157345"/>
<name>E9Q9Y0_MOUSE</name>
<evidence type="ECO:0000313" key="3">
    <source>
        <dbReference type="Proteomes" id="UP000000589"/>
    </source>
</evidence>
<evidence type="ECO:0000313" key="1">
    <source>
        <dbReference type="Ensembl" id="ENSMUSP00000110723.3"/>
    </source>
</evidence>
<sequence>MCGIRAKKSGLGGYGAGLLAALLGVSFLSQHAQTAEHVTNAANNTTIQIMKSTLSLSEGAWRLGLSLQYVARPNSKGRSMAVRLQGLSGGRGRPVCAYMAGTSVEQFSSTKTGYSALPTASKDLKNQVTTMSC</sequence>
<dbReference type="HOGENOM" id="CLU_1906062_0_0_1"/>
<reference evidence="1 3" key="1">
    <citation type="journal article" date="2009" name="PLoS Biol.">
        <title>Lineage-specific biology revealed by a finished genome assembly of the mouse.</title>
        <authorList>
            <consortium name="Mouse Genome Sequencing Consortium"/>
            <person name="Church D.M."/>
            <person name="Goodstadt L."/>
            <person name="Hillier L.W."/>
            <person name="Zody M.C."/>
            <person name="Goldstein S."/>
            <person name="She X."/>
            <person name="Bult C.J."/>
            <person name="Agarwala R."/>
            <person name="Cherry J.L."/>
            <person name="DiCuccio M."/>
            <person name="Hlavina W."/>
            <person name="Kapustin Y."/>
            <person name="Meric P."/>
            <person name="Maglott D."/>
            <person name="Birtle Z."/>
            <person name="Marques A.C."/>
            <person name="Graves T."/>
            <person name="Zhou S."/>
            <person name="Teague B."/>
            <person name="Potamousis K."/>
            <person name="Churas C."/>
            <person name="Place M."/>
            <person name="Herschleb J."/>
            <person name="Runnheim R."/>
            <person name="Forrest D."/>
            <person name="Amos-Landgraf J."/>
            <person name="Schwartz D.C."/>
            <person name="Cheng Z."/>
            <person name="Lindblad-Toh K."/>
            <person name="Eichler E.E."/>
            <person name="Ponting C.P."/>
        </authorList>
    </citation>
    <scope>NUCLEOTIDE SEQUENCE [LARGE SCALE GENOMIC DNA]</scope>
    <source>
        <strain evidence="1 3">C57BL/6J</strain>
    </source>
</reference>
<dbReference type="AGR" id="MGI:1270857"/>
<reference evidence="1" key="3">
    <citation type="submission" date="2025-08" db="UniProtKB">
        <authorList>
            <consortium name="Ensembl"/>
        </authorList>
    </citation>
    <scope>IDENTIFICATION</scope>
    <source>
        <strain evidence="1">C57BL/6J</strain>
    </source>
</reference>
<dbReference type="Proteomes" id="UP000000589">
    <property type="component" value="Chromosome 1"/>
</dbReference>
<dbReference type="MGI" id="MGI:1270857">
    <property type="gene designation" value="Prss40"/>
</dbReference>
<proteinExistence type="predicted"/>
<accession>E9Q9Y0</accession>
<dbReference type="VEuPathDB" id="HostDB:ENSMUSG00000037529"/>
<dbReference type="ExpressionAtlas" id="E9Q9Y0">
    <property type="expression patterns" value="baseline and differential"/>
</dbReference>
<gene>
    <name evidence="1 2" type="primary">Prss40</name>
</gene>
<evidence type="ECO:0000313" key="2">
    <source>
        <dbReference type="MGI" id="MGI:1270857"/>
    </source>
</evidence>